<dbReference type="PROSITE" id="PS00600">
    <property type="entry name" value="AA_TRANSFER_CLASS_3"/>
    <property type="match status" value="1"/>
</dbReference>
<dbReference type="InterPro" id="IPR015422">
    <property type="entry name" value="PyrdxlP-dep_Trfase_small"/>
</dbReference>
<reference evidence="7" key="1">
    <citation type="journal article" date="2008" name="ISME J.">
        <title>Hindsight in the relative abundance, metabolic potential and genome dynamics of uncultivated marine archaea from comparative metagenomic analyses of bathypelagic plankton of different oceanic regions.</title>
        <authorList>
            <person name="Martin-Cuadrado A.B."/>
            <person name="Rodriguez-Valera F."/>
            <person name="Moreira D."/>
            <person name="Alba J.C."/>
            <person name="Ivars-Martinez E."/>
            <person name="Henn M.R."/>
            <person name="Talla E."/>
            <person name="Lopez-Garcia P."/>
        </authorList>
    </citation>
    <scope>NUCLEOTIDE SEQUENCE</scope>
</reference>
<protein>
    <submittedName>
        <fullName evidence="7">Glutamate-1-semialdehyde aminotransferase</fullName>
        <ecNumber evidence="7">5.4.3.8</ecNumber>
    </submittedName>
</protein>
<sequence length="440" mass="49550">MIRMEDTIKAYRLKTGKSAKLFEKSKKYHVDGVHHNIRFFEPYPFVTKSANRKFLIDVDSNKYVDYWMGHWSLILGHTQKKIVSQIKKQLSYDWMHGTLNKNSIELSEKISKAVPVAEKIRYASTGTEATMYAVRLARTITKRKTIAKIDGGWHGYTTDLLKTVNWPFRESESSGLTDEKHIISLPYNNLEKSIKILKMKKNDLAAVIIEPVLGGGGCIPATKEYLLCIQEFCHKNNILFILDEIVTGFRFRFGCLYNTMKLDPDLVTLGKIVGGGFPIGVICGKNELMKYASTSIFSKTERAYIGGGTFSANPLTMMAGSTMLTIIKNKGNSLYNKLNSFGIETRKMLDKKFGGSVITTGIGSLFLTHFLNDSIYKINNATDAAKCNTKKLHDYHFHMIANDGIFFLPGKLGAYSDAHTKSDINTIAKSTDKFLTKFKK</sequence>
<comment type="cofactor">
    <cofactor evidence="2">
        <name>pyridoxal 5'-phosphate</name>
        <dbReference type="ChEBI" id="CHEBI:597326"/>
    </cofactor>
</comment>
<dbReference type="InterPro" id="IPR015424">
    <property type="entry name" value="PyrdxlP-dep_Trfase"/>
</dbReference>
<evidence type="ECO:0000256" key="4">
    <source>
        <dbReference type="ARBA" id="ARBA00023235"/>
    </source>
</evidence>
<evidence type="ECO:0000256" key="2">
    <source>
        <dbReference type="ARBA" id="ARBA00001933"/>
    </source>
</evidence>
<evidence type="ECO:0000256" key="3">
    <source>
        <dbReference type="ARBA" id="ARBA00022898"/>
    </source>
</evidence>
<evidence type="ECO:0000256" key="5">
    <source>
        <dbReference type="ARBA" id="ARBA00023444"/>
    </source>
</evidence>
<dbReference type="InterPro" id="IPR015421">
    <property type="entry name" value="PyrdxlP-dep_Trfase_major"/>
</dbReference>
<dbReference type="PANTHER" id="PTHR43713:SF3">
    <property type="entry name" value="GLUTAMATE-1-SEMIALDEHYDE 2,1-AMINOMUTASE 1, CHLOROPLASTIC-RELATED"/>
    <property type="match status" value="1"/>
</dbReference>
<dbReference type="SUPFAM" id="SSF53383">
    <property type="entry name" value="PLP-dependent transferases"/>
    <property type="match status" value="1"/>
</dbReference>
<name>B3V5T0_9ARCH</name>
<comment type="catalytic activity">
    <reaction evidence="1">
        <text>(S)-4-amino-5-oxopentanoate = 5-aminolevulinate</text>
        <dbReference type="Rhea" id="RHEA:14265"/>
        <dbReference type="ChEBI" id="CHEBI:57501"/>
        <dbReference type="ChEBI" id="CHEBI:356416"/>
        <dbReference type="EC" id="5.4.3.8"/>
    </reaction>
</comment>
<dbReference type="GO" id="GO:0030170">
    <property type="term" value="F:pyridoxal phosphate binding"/>
    <property type="evidence" value="ECO:0007669"/>
    <property type="project" value="InterPro"/>
</dbReference>
<comment type="pathway">
    <text evidence="5">Porphyrin-containing compound metabolism.</text>
</comment>
<dbReference type="InterPro" id="IPR005814">
    <property type="entry name" value="Aminotrans_3"/>
</dbReference>
<dbReference type="PANTHER" id="PTHR43713">
    <property type="entry name" value="GLUTAMATE-1-SEMIALDEHYDE 2,1-AMINOMUTASE"/>
    <property type="match status" value="1"/>
</dbReference>
<accession>B3V5T0</accession>
<dbReference type="InterPro" id="IPR049704">
    <property type="entry name" value="Aminotrans_3_PPA_site"/>
</dbReference>
<dbReference type="GO" id="GO:0008483">
    <property type="term" value="F:transaminase activity"/>
    <property type="evidence" value="ECO:0007669"/>
    <property type="project" value="UniProtKB-KW"/>
</dbReference>
<evidence type="ECO:0000256" key="1">
    <source>
        <dbReference type="ARBA" id="ARBA00001579"/>
    </source>
</evidence>
<dbReference type="AlphaFoldDB" id="B3V5T0"/>
<comment type="similarity">
    <text evidence="6">Belongs to the class-III pyridoxal-phosphate-dependent aminotransferase family.</text>
</comment>
<dbReference type="EC" id="5.4.3.8" evidence="7"/>
<dbReference type="Pfam" id="PF00202">
    <property type="entry name" value="Aminotran_3"/>
    <property type="match status" value="1"/>
</dbReference>
<dbReference type="EMBL" id="EU686623">
    <property type="protein sequence ID" value="ACF09654.1"/>
    <property type="molecule type" value="Genomic_DNA"/>
</dbReference>
<organism evidence="7">
    <name type="scientific">uncultured marine crenarchaeote AD1000-56-E4</name>
    <dbReference type="NCBI Taxonomy" id="526641"/>
    <lineage>
        <taxon>Archaea</taxon>
        <taxon>Nitrososphaerota</taxon>
        <taxon>Nitrososphaeria</taxon>
        <taxon>Nitrosopumilales</taxon>
        <taxon>environmental samples</taxon>
    </lineage>
</organism>
<keyword evidence="7" id="KW-0808">Transferase</keyword>
<proteinExistence type="inferred from homology"/>
<dbReference type="Gene3D" id="3.40.640.10">
    <property type="entry name" value="Type I PLP-dependent aspartate aminotransferase-like (Major domain)"/>
    <property type="match status" value="1"/>
</dbReference>
<evidence type="ECO:0000256" key="6">
    <source>
        <dbReference type="RuleBase" id="RU003560"/>
    </source>
</evidence>
<dbReference type="Gene3D" id="3.90.1150.10">
    <property type="entry name" value="Aspartate Aminotransferase, domain 1"/>
    <property type="match status" value="1"/>
</dbReference>
<reference evidence="7" key="2">
    <citation type="submission" date="2008-08" db="EMBL/GenBank/DDBJ databases">
        <authorList>
            <person name="Martin-Cuadrado A.-B."/>
            <person name="Rodriguez-Valera F."/>
            <person name="Moreira D."/>
            <person name="Alba J.-C."/>
            <person name="Ivars-Martinez E."/>
            <person name="Henn M.R."/>
            <person name="Talla E."/>
            <person name="Lopez-Garcia P."/>
        </authorList>
    </citation>
    <scope>NUCLEOTIDE SEQUENCE</scope>
</reference>
<dbReference type="GO" id="GO:0042286">
    <property type="term" value="F:glutamate-1-semialdehyde 2,1-aminomutase activity"/>
    <property type="evidence" value="ECO:0007669"/>
    <property type="project" value="UniProtKB-EC"/>
</dbReference>
<keyword evidence="4 7" id="KW-0413">Isomerase</keyword>
<keyword evidence="7" id="KW-0032">Aminotransferase</keyword>
<evidence type="ECO:0000313" key="7">
    <source>
        <dbReference type="EMBL" id="ACF09654.1"/>
    </source>
</evidence>
<keyword evidence="3 6" id="KW-0663">Pyridoxal phosphate</keyword>